<sequence>MKKVVLSSLAALAIGSVAANATPNPELVSKSVSEATGIEHDILERIHFKGDLRLRYESKETYYNDGTESLKYLNRYRIRLISAVDLTDKLTFEAGMRSGYANPTSGNQTFETDKALSDYMWQSLRFNILDVTYKDGDHTAKIGRHPYMIYRPIKSQLIWDNDLSFNGISYNYENDARIINLGANQPTYAERVNARDNVNLFFAQYVEKMKVNDNAKLNLGAALYYYDGLKGNTAMYYPEKGGKPMGNTFVTDGSGADVYENDFHIVEGFGELKFKDVFGKPLALAAGVAYNVAASNKNFGYDLAFQVGKAKNIHDWQVKYSYTDIQADAVLGDHSDSDNFGGGSAAKGHAIRAKYKFGKNTYLAGTFFYNYLFSGKTPGKLGADYERVQLDAIIKF</sequence>
<keyword evidence="1" id="KW-0732">Signal</keyword>
<evidence type="ECO:0000313" key="2">
    <source>
        <dbReference type="EMBL" id="QOP42002.1"/>
    </source>
</evidence>
<dbReference type="RefSeq" id="WP_193113322.1">
    <property type="nucleotide sequence ID" value="NZ_CP041165.1"/>
</dbReference>
<dbReference type="AlphaFoldDB" id="A0A7M1B044"/>
<feature type="chain" id="PRO_5032939745" description="Outer membrane receptor for ferric coprogen and ferric-rhodotorulic acid" evidence="1">
    <location>
        <begin position="22"/>
        <end position="396"/>
    </location>
</feature>
<evidence type="ECO:0008006" key="4">
    <source>
        <dbReference type="Google" id="ProtNLM"/>
    </source>
</evidence>
<dbReference type="Pfam" id="PF16930">
    <property type="entry name" value="Porin_5"/>
    <property type="match status" value="2"/>
</dbReference>
<proteinExistence type="predicted"/>
<reference evidence="2 3" key="1">
    <citation type="submission" date="2019-06" db="EMBL/GenBank/DDBJ databases">
        <title>Sulfurimonas gotlandica sp. nov., a chemoautotrophic and psychrotolerant epsilonproteobacterium isolated from a pelagic redoxcline, and an emended description of the genus Sulfurimonas.</title>
        <authorList>
            <person name="Wang S."/>
            <person name="Jiang L."/>
            <person name="Shao Z."/>
        </authorList>
    </citation>
    <scope>NUCLEOTIDE SEQUENCE [LARGE SCALE GENOMIC DNA]</scope>
    <source>
        <strain evidence="2 3">B2</strain>
    </source>
</reference>
<organism evidence="2 3">
    <name type="scientific">Sulfurimonas marina</name>
    <dbReference type="NCBI Taxonomy" id="2590551"/>
    <lineage>
        <taxon>Bacteria</taxon>
        <taxon>Pseudomonadati</taxon>
        <taxon>Campylobacterota</taxon>
        <taxon>Epsilonproteobacteria</taxon>
        <taxon>Campylobacterales</taxon>
        <taxon>Sulfurimonadaceae</taxon>
        <taxon>Sulfurimonas</taxon>
    </lineage>
</organism>
<protein>
    <recommendedName>
        <fullName evidence="4">Outer membrane receptor for ferric coprogen and ferric-rhodotorulic acid</fullName>
    </recommendedName>
</protein>
<dbReference type="InterPro" id="IPR032638">
    <property type="entry name" value="Porin_5"/>
</dbReference>
<evidence type="ECO:0000256" key="1">
    <source>
        <dbReference type="SAM" id="SignalP"/>
    </source>
</evidence>
<dbReference type="EMBL" id="CP041165">
    <property type="protein sequence ID" value="QOP42002.1"/>
    <property type="molecule type" value="Genomic_DNA"/>
</dbReference>
<name>A0A7M1B044_9BACT</name>
<evidence type="ECO:0000313" key="3">
    <source>
        <dbReference type="Proteomes" id="UP000593910"/>
    </source>
</evidence>
<keyword evidence="3" id="KW-1185">Reference proteome</keyword>
<dbReference type="KEGG" id="smax:FJR03_09740"/>
<feature type="signal peptide" evidence="1">
    <location>
        <begin position="1"/>
        <end position="21"/>
    </location>
</feature>
<accession>A0A7M1B044</accession>
<dbReference type="Proteomes" id="UP000593910">
    <property type="component" value="Chromosome"/>
</dbReference>
<gene>
    <name evidence="2" type="ORF">FJR03_09740</name>
</gene>